<sequence length="351" mass="38846">MTTPATAPNLPQPPFFEIPNLNNLRDAALFPGGLTISSHQKVRPGLLFRSAEVSKLDRSGWAQLRKLGVGHVFDLRSTPEVLKGWEGVTGATNPNPTTNSEPDVRPGWMQDLEAEGLHRTFTPVFPESDYSPERLAERYMKYMGESTDGFVHAYMDILRHAGEAFGVVLRYLAELEAERKEGGEKARGALIHCTAGKDRTGIFFGVLLSFLGVERERIAEEYQLTELGLAHVREDIVARLSQSPGFKKYTLSQLAGREVSAEEIADGIKEDKEKKKEGQTQEEGEQAVPPDVLEKGRQAALRMLGAKKKSMLGALDMVDREWGSAEGYLRKVCGLGDGVLGRLKRNLVVER</sequence>
<dbReference type="InterPro" id="IPR026893">
    <property type="entry name" value="Tyr/Ser_Pase_IphP-type"/>
</dbReference>
<feature type="region of interest" description="Disordered" evidence="1">
    <location>
        <begin position="267"/>
        <end position="290"/>
    </location>
</feature>
<feature type="compositionally biased region" description="Basic and acidic residues" evidence="1">
    <location>
        <begin position="267"/>
        <end position="279"/>
    </location>
</feature>
<dbReference type="Pfam" id="PF13350">
    <property type="entry name" value="Y_phosphatase3"/>
    <property type="match status" value="1"/>
</dbReference>
<dbReference type="InterPro" id="IPR000387">
    <property type="entry name" value="Tyr_Pase_dom"/>
</dbReference>
<reference evidence="3" key="1">
    <citation type="journal article" date="2020" name="Stud. Mycol.">
        <title>101 Dothideomycetes genomes: a test case for predicting lifestyles and emergence of pathogens.</title>
        <authorList>
            <person name="Haridas S."/>
            <person name="Albert R."/>
            <person name="Binder M."/>
            <person name="Bloem J."/>
            <person name="Labutti K."/>
            <person name="Salamov A."/>
            <person name="Andreopoulos B."/>
            <person name="Baker S."/>
            <person name="Barry K."/>
            <person name="Bills G."/>
            <person name="Bluhm B."/>
            <person name="Cannon C."/>
            <person name="Castanera R."/>
            <person name="Culley D."/>
            <person name="Daum C."/>
            <person name="Ezra D."/>
            <person name="Gonzalez J."/>
            <person name="Henrissat B."/>
            <person name="Kuo A."/>
            <person name="Liang C."/>
            <person name="Lipzen A."/>
            <person name="Lutzoni F."/>
            <person name="Magnuson J."/>
            <person name="Mondo S."/>
            <person name="Nolan M."/>
            <person name="Ohm R."/>
            <person name="Pangilinan J."/>
            <person name="Park H.-J."/>
            <person name="Ramirez L."/>
            <person name="Alfaro M."/>
            <person name="Sun H."/>
            <person name="Tritt A."/>
            <person name="Yoshinaga Y."/>
            <person name="Zwiers L.-H."/>
            <person name="Turgeon B."/>
            <person name="Goodwin S."/>
            <person name="Spatafora J."/>
            <person name="Crous P."/>
            <person name="Grigoriev I."/>
        </authorList>
    </citation>
    <scope>NUCLEOTIDE SEQUENCE</scope>
    <source>
        <strain evidence="3">CBS 122681</strain>
    </source>
</reference>
<proteinExistence type="predicted"/>
<dbReference type="AlphaFoldDB" id="A0A6A6TC06"/>
<evidence type="ECO:0000259" key="2">
    <source>
        <dbReference type="PROSITE" id="PS50056"/>
    </source>
</evidence>
<accession>A0A6A6TC06</accession>
<gene>
    <name evidence="3" type="ORF">K491DRAFT_757532</name>
</gene>
<feature type="domain" description="Tyrosine specific protein phosphatases" evidence="2">
    <location>
        <begin position="163"/>
        <end position="237"/>
    </location>
</feature>
<dbReference type="PANTHER" id="PTHR31126">
    <property type="entry name" value="TYROSINE-PROTEIN PHOSPHATASE"/>
    <property type="match status" value="1"/>
</dbReference>
<dbReference type="OrthoDB" id="449382at2759"/>
<dbReference type="InterPro" id="IPR016130">
    <property type="entry name" value="Tyr_Pase_AS"/>
</dbReference>
<protein>
    <recommendedName>
        <fullName evidence="2">Tyrosine specific protein phosphatases domain-containing protein</fullName>
    </recommendedName>
</protein>
<dbReference type="PANTHER" id="PTHR31126:SF1">
    <property type="entry name" value="TYROSINE SPECIFIC PROTEIN PHOSPHATASES DOMAIN-CONTAINING PROTEIN"/>
    <property type="match status" value="1"/>
</dbReference>
<organism evidence="3 4">
    <name type="scientific">Lophiostoma macrostomum CBS 122681</name>
    <dbReference type="NCBI Taxonomy" id="1314788"/>
    <lineage>
        <taxon>Eukaryota</taxon>
        <taxon>Fungi</taxon>
        <taxon>Dikarya</taxon>
        <taxon>Ascomycota</taxon>
        <taxon>Pezizomycotina</taxon>
        <taxon>Dothideomycetes</taxon>
        <taxon>Pleosporomycetidae</taxon>
        <taxon>Pleosporales</taxon>
        <taxon>Lophiostomataceae</taxon>
        <taxon>Lophiostoma</taxon>
    </lineage>
</organism>
<dbReference type="InterPro" id="IPR029021">
    <property type="entry name" value="Prot-tyrosine_phosphatase-like"/>
</dbReference>
<evidence type="ECO:0000313" key="4">
    <source>
        <dbReference type="Proteomes" id="UP000799324"/>
    </source>
</evidence>
<dbReference type="SUPFAM" id="SSF52799">
    <property type="entry name" value="(Phosphotyrosine protein) phosphatases II"/>
    <property type="match status" value="2"/>
</dbReference>
<evidence type="ECO:0000313" key="3">
    <source>
        <dbReference type="EMBL" id="KAF2656428.1"/>
    </source>
</evidence>
<dbReference type="Proteomes" id="UP000799324">
    <property type="component" value="Unassembled WGS sequence"/>
</dbReference>
<dbReference type="PROSITE" id="PS50056">
    <property type="entry name" value="TYR_PHOSPHATASE_2"/>
    <property type="match status" value="1"/>
</dbReference>
<dbReference type="EMBL" id="MU004336">
    <property type="protein sequence ID" value="KAF2656428.1"/>
    <property type="molecule type" value="Genomic_DNA"/>
</dbReference>
<dbReference type="Gene3D" id="3.90.190.10">
    <property type="entry name" value="Protein tyrosine phosphatase superfamily"/>
    <property type="match status" value="1"/>
</dbReference>
<keyword evidence="4" id="KW-1185">Reference proteome</keyword>
<dbReference type="PROSITE" id="PS00383">
    <property type="entry name" value="TYR_PHOSPHATASE_1"/>
    <property type="match status" value="1"/>
</dbReference>
<evidence type="ECO:0000256" key="1">
    <source>
        <dbReference type="SAM" id="MobiDB-lite"/>
    </source>
</evidence>
<name>A0A6A6TC06_9PLEO</name>
<feature type="compositionally biased region" description="Polar residues" evidence="1">
    <location>
        <begin position="90"/>
        <end position="101"/>
    </location>
</feature>
<feature type="region of interest" description="Disordered" evidence="1">
    <location>
        <begin position="85"/>
        <end position="105"/>
    </location>
</feature>
<dbReference type="GO" id="GO:0004721">
    <property type="term" value="F:phosphoprotein phosphatase activity"/>
    <property type="evidence" value="ECO:0007669"/>
    <property type="project" value="InterPro"/>
</dbReference>